<dbReference type="InParanoid" id="A0A1Y2M0T6"/>
<dbReference type="OMA" id="MEIHPWY"/>
<evidence type="ECO:0000256" key="2">
    <source>
        <dbReference type="ARBA" id="ARBA00022857"/>
    </source>
</evidence>
<dbReference type="STRING" id="105696.A0A1Y2M0T6"/>
<dbReference type="PROSITE" id="PS00062">
    <property type="entry name" value="ALDOKETO_REDUCTASE_2"/>
    <property type="match status" value="1"/>
</dbReference>
<evidence type="ECO:0000259" key="7">
    <source>
        <dbReference type="Pfam" id="PF00248"/>
    </source>
</evidence>
<dbReference type="GO" id="GO:0016616">
    <property type="term" value="F:oxidoreductase activity, acting on the CH-OH group of donors, NAD or NADP as acceptor"/>
    <property type="evidence" value="ECO:0007669"/>
    <property type="project" value="UniProtKB-ARBA"/>
</dbReference>
<feature type="domain" description="NADP-dependent oxidoreductase" evidence="7">
    <location>
        <begin position="21"/>
        <end position="259"/>
    </location>
</feature>
<dbReference type="Proteomes" id="UP000193240">
    <property type="component" value="Unassembled WGS sequence"/>
</dbReference>
<keyword evidence="3" id="KW-0560">Oxidoreductase</keyword>
<dbReference type="PRINTS" id="PR00069">
    <property type="entry name" value="ALDKETRDTASE"/>
</dbReference>
<dbReference type="SUPFAM" id="SSF51430">
    <property type="entry name" value="NAD(P)-linked oxidoreductase"/>
    <property type="match status" value="1"/>
</dbReference>
<dbReference type="InterPro" id="IPR023210">
    <property type="entry name" value="NADP_OxRdtase_dom"/>
</dbReference>
<evidence type="ECO:0000256" key="3">
    <source>
        <dbReference type="ARBA" id="ARBA00023002"/>
    </source>
</evidence>
<feature type="site" description="Lowers pKa of active site Tyr" evidence="6">
    <location>
        <position position="70"/>
    </location>
</feature>
<dbReference type="AlphaFoldDB" id="A0A1Y2M0T6"/>
<name>A0A1Y2M0T6_EPING</name>
<accession>A0A1Y2M0T6</accession>
<sequence length="282" mass="31258">MLQRLARSPPHIALGTDKVHGASCVQYIRQGLDAGYRMIDTAQVYNNEEEIGKAVRSSGIPRNQIFITTKIASGFRKNPSTLKEALDSVQGSVRRLGLDYVDAVLIHHPGDDAANGSAALCRRTTWEALEQSKIAGYVKEIGISNFNAAHVAEMRQYAKLRPSLIQMEIHPWYQRSELVRLCRKEGLTIQAYAAITQNKHAQDTELLDMAARYNVSTAHVLLRYSLQEGHVPIVKATNLDHLLSNKRAGSFVLSEEDMLILGSKHKGIEGSIFPWLATNADG</sequence>
<dbReference type="PIRSF" id="PIRSF000097">
    <property type="entry name" value="AKR"/>
    <property type="match status" value="1"/>
</dbReference>
<evidence type="ECO:0000256" key="4">
    <source>
        <dbReference type="PIRSR" id="PIRSR000097-1"/>
    </source>
</evidence>
<dbReference type="PANTHER" id="PTHR43827:SF3">
    <property type="entry name" value="NADP-DEPENDENT OXIDOREDUCTASE DOMAIN-CONTAINING PROTEIN"/>
    <property type="match status" value="1"/>
</dbReference>
<evidence type="ECO:0000256" key="1">
    <source>
        <dbReference type="ARBA" id="ARBA00007905"/>
    </source>
</evidence>
<protein>
    <recommendedName>
        <fullName evidence="7">NADP-dependent oxidoreductase domain-containing protein</fullName>
    </recommendedName>
</protein>
<dbReference type="EMBL" id="KZ107843">
    <property type="protein sequence ID" value="OSS49603.1"/>
    <property type="molecule type" value="Genomic_DNA"/>
</dbReference>
<evidence type="ECO:0000256" key="6">
    <source>
        <dbReference type="PIRSR" id="PIRSR000097-3"/>
    </source>
</evidence>
<feature type="active site" description="Proton donor" evidence="4">
    <location>
        <position position="45"/>
    </location>
</feature>
<dbReference type="InterPro" id="IPR018170">
    <property type="entry name" value="Aldo/ket_reductase_CS"/>
</dbReference>
<gene>
    <name evidence="8" type="ORF">B5807_06095</name>
</gene>
<organism evidence="8 9">
    <name type="scientific">Epicoccum nigrum</name>
    <name type="common">Soil fungus</name>
    <name type="synonym">Epicoccum purpurascens</name>
    <dbReference type="NCBI Taxonomy" id="105696"/>
    <lineage>
        <taxon>Eukaryota</taxon>
        <taxon>Fungi</taxon>
        <taxon>Dikarya</taxon>
        <taxon>Ascomycota</taxon>
        <taxon>Pezizomycotina</taxon>
        <taxon>Dothideomycetes</taxon>
        <taxon>Pleosporomycetidae</taxon>
        <taxon>Pleosporales</taxon>
        <taxon>Pleosporineae</taxon>
        <taxon>Didymellaceae</taxon>
        <taxon>Epicoccum</taxon>
    </lineage>
</organism>
<evidence type="ECO:0000313" key="9">
    <source>
        <dbReference type="Proteomes" id="UP000193240"/>
    </source>
</evidence>
<evidence type="ECO:0000313" key="8">
    <source>
        <dbReference type="EMBL" id="OSS49603.1"/>
    </source>
</evidence>
<keyword evidence="2" id="KW-0521">NADP</keyword>
<dbReference type="CDD" id="cd19071">
    <property type="entry name" value="AKR_AKR1-5-like"/>
    <property type="match status" value="1"/>
</dbReference>
<comment type="similarity">
    <text evidence="1">Belongs to the aldo/keto reductase family.</text>
</comment>
<proteinExistence type="inferred from homology"/>
<reference evidence="8 9" key="1">
    <citation type="journal article" date="2017" name="Genome Announc.">
        <title>Genome sequence of the saprophytic ascomycete Epicoccum nigrum ICMP 19927 strain isolated from New Zealand.</title>
        <authorList>
            <person name="Fokin M."/>
            <person name="Fleetwood D."/>
            <person name="Weir B.S."/>
            <person name="Villas-Boas S.G."/>
        </authorList>
    </citation>
    <scope>NUCLEOTIDE SEQUENCE [LARGE SCALE GENOMIC DNA]</scope>
    <source>
        <strain evidence="8 9">ICMP 19927</strain>
    </source>
</reference>
<evidence type="ECO:0000256" key="5">
    <source>
        <dbReference type="PIRSR" id="PIRSR000097-2"/>
    </source>
</evidence>
<dbReference type="Gene3D" id="3.20.20.100">
    <property type="entry name" value="NADP-dependent oxidoreductase domain"/>
    <property type="match status" value="1"/>
</dbReference>
<dbReference type="InterPro" id="IPR036812">
    <property type="entry name" value="NAD(P)_OxRdtase_dom_sf"/>
</dbReference>
<dbReference type="PANTHER" id="PTHR43827">
    <property type="entry name" value="2,5-DIKETO-D-GLUCONIC ACID REDUCTASE"/>
    <property type="match status" value="1"/>
</dbReference>
<feature type="binding site" evidence="5">
    <location>
        <position position="107"/>
    </location>
    <ligand>
        <name>substrate</name>
    </ligand>
</feature>
<keyword evidence="9" id="KW-1185">Reference proteome</keyword>
<dbReference type="InterPro" id="IPR020471">
    <property type="entry name" value="AKR"/>
</dbReference>
<dbReference type="Pfam" id="PF00248">
    <property type="entry name" value="Aldo_ket_red"/>
    <property type="match status" value="1"/>
</dbReference>